<dbReference type="Pfam" id="PF03610">
    <property type="entry name" value="EIIA-man"/>
    <property type="match status" value="1"/>
</dbReference>
<dbReference type="PANTHER" id="PTHR33799:SF1">
    <property type="entry name" value="PTS SYSTEM MANNOSE-SPECIFIC EIIAB COMPONENT-RELATED"/>
    <property type="match status" value="1"/>
</dbReference>
<evidence type="ECO:0000313" key="11">
    <source>
        <dbReference type="Proteomes" id="UP000823201"/>
    </source>
</evidence>
<dbReference type="NCBIfam" id="TIGR00824">
    <property type="entry name" value="EIIA-man"/>
    <property type="match status" value="1"/>
</dbReference>
<evidence type="ECO:0000256" key="7">
    <source>
        <dbReference type="ARBA" id="ARBA00022683"/>
    </source>
</evidence>
<dbReference type="InterPro" id="IPR033887">
    <property type="entry name" value="PTS_IIA_man"/>
</dbReference>
<evidence type="ECO:0000256" key="4">
    <source>
        <dbReference type="ARBA" id="ARBA00022553"/>
    </source>
</evidence>
<dbReference type="InterPro" id="IPR036662">
    <property type="entry name" value="PTS_EIIA_man-typ_sf"/>
</dbReference>
<keyword evidence="5" id="KW-0762">Sugar transport</keyword>
<keyword evidence="2" id="KW-0813">Transport</keyword>
<keyword evidence="4" id="KW-0597">Phosphoprotein</keyword>
<keyword evidence="6" id="KW-0808">Transferase</keyword>
<evidence type="ECO:0000256" key="6">
    <source>
        <dbReference type="ARBA" id="ARBA00022679"/>
    </source>
</evidence>
<evidence type="ECO:0000256" key="5">
    <source>
        <dbReference type="ARBA" id="ARBA00022597"/>
    </source>
</evidence>
<name>A0ABS2Q9J0_9BACL</name>
<evidence type="ECO:0000259" key="9">
    <source>
        <dbReference type="PROSITE" id="PS51096"/>
    </source>
</evidence>
<reference evidence="10 11" key="1">
    <citation type="submission" date="2021-01" db="EMBL/GenBank/DDBJ databases">
        <title>Genomic Encyclopedia of Type Strains, Phase IV (KMG-IV): sequencing the most valuable type-strain genomes for metagenomic binning, comparative biology and taxonomic classification.</title>
        <authorList>
            <person name="Goeker M."/>
        </authorList>
    </citation>
    <scope>NUCLEOTIDE SEQUENCE [LARGE SCALE GENOMIC DNA]</scope>
    <source>
        <strain evidence="10 11">DSM 100968</strain>
    </source>
</reference>
<dbReference type="InterPro" id="IPR004701">
    <property type="entry name" value="PTS_EIIA_man-typ"/>
</dbReference>
<dbReference type="Gene3D" id="3.40.50.510">
    <property type="entry name" value="Phosphotransferase system, mannose-type IIA component"/>
    <property type="match status" value="1"/>
</dbReference>
<proteinExistence type="predicted"/>
<evidence type="ECO:0000313" key="10">
    <source>
        <dbReference type="EMBL" id="MBM7658447.1"/>
    </source>
</evidence>
<dbReference type="InterPro" id="IPR051471">
    <property type="entry name" value="Bacterial_PTS_sugar_comp"/>
</dbReference>
<comment type="caution">
    <text evidence="10">The sequence shown here is derived from an EMBL/GenBank/DDBJ whole genome shotgun (WGS) entry which is preliminary data.</text>
</comment>
<evidence type="ECO:0000256" key="3">
    <source>
        <dbReference type="ARBA" id="ARBA00022490"/>
    </source>
</evidence>
<dbReference type="CDD" id="cd00006">
    <property type="entry name" value="PTS_IIA_man"/>
    <property type="match status" value="1"/>
</dbReference>
<comment type="subcellular location">
    <subcellularLocation>
        <location evidence="1">Cytoplasm</location>
    </subcellularLocation>
</comment>
<feature type="domain" description="PTS EIIA type-4" evidence="9">
    <location>
        <begin position="7"/>
        <end position="129"/>
    </location>
</feature>
<keyword evidence="7" id="KW-0598">Phosphotransferase system</keyword>
<evidence type="ECO:0000256" key="1">
    <source>
        <dbReference type="ARBA" id="ARBA00004496"/>
    </source>
</evidence>
<organism evidence="10 11">
    <name type="scientific">Sporolactobacillus spathodeae</name>
    <dbReference type="NCBI Taxonomy" id="1465502"/>
    <lineage>
        <taxon>Bacteria</taxon>
        <taxon>Bacillati</taxon>
        <taxon>Bacillota</taxon>
        <taxon>Bacilli</taxon>
        <taxon>Bacillales</taxon>
        <taxon>Sporolactobacillaceae</taxon>
        <taxon>Sporolactobacillus</taxon>
    </lineage>
</organism>
<keyword evidence="3" id="KW-0963">Cytoplasm</keyword>
<evidence type="ECO:0000256" key="2">
    <source>
        <dbReference type="ARBA" id="ARBA00022448"/>
    </source>
</evidence>
<sequence length="143" mass="16096">MEEPKQQYSIIVCAHGDLAESLKRSVEMIFGKTEALYPIRFVPGENLEDIKKKLVAVIERYELNNILVLTDLFGGSPYNASATLAFERNDMDVVSGVNLPICIEAVANRTQKSLEQIVPYLQQIAVDSVKSFRSLMTEEEEEL</sequence>
<gene>
    <name evidence="10" type="ORF">JOC27_001900</name>
</gene>
<accession>A0ABS2Q9J0</accession>
<dbReference type="InterPro" id="IPR013789">
    <property type="entry name" value="PTS_EIIA_man"/>
</dbReference>
<evidence type="ECO:0000256" key="8">
    <source>
        <dbReference type="ARBA" id="ARBA00022777"/>
    </source>
</evidence>
<dbReference type="EMBL" id="JAFBEV010000017">
    <property type="protein sequence ID" value="MBM7658447.1"/>
    <property type="molecule type" value="Genomic_DNA"/>
</dbReference>
<protein>
    <submittedName>
        <fullName evidence="10">Mannose/fructose/sorbose-specific phosphotransferase system IIA component</fullName>
    </submittedName>
</protein>
<dbReference type="SUPFAM" id="SSF53062">
    <property type="entry name" value="PTS system fructose IIA component-like"/>
    <property type="match status" value="1"/>
</dbReference>
<keyword evidence="8" id="KW-0418">Kinase</keyword>
<dbReference type="RefSeq" id="WP_205007009.1">
    <property type="nucleotide sequence ID" value="NZ_CBCRXA010000008.1"/>
</dbReference>
<dbReference type="PROSITE" id="PS51096">
    <property type="entry name" value="PTS_EIIA_TYPE_4"/>
    <property type="match status" value="1"/>
</dbReference>
<dbReference type="Proteomes" id="UP000823201">
    <property type="component" value="Unassembled WGS sequence"/>
</dbReference>
<dbReference type="PANTHER" id="PTHR33799">
    <property type="entry name" value="PTS PERMEASE-RELATED-RELATED"/>
    <property type="match status" value="1"/>
</dbReference>
<keyword evidence="11" id="KW-1185">Reference proteome</keyword>